<evidence type="ECO:0000313" key="2">
    <source>
        <dbReference type="Proteomes" id="UP000789920"/>
    </source>
</evidence>
<dbReference type="EMBL" id="CAJVQC010047554">
    <property type="protein sequence ID" value="CAG8784899.1"/>
    <property type="molecule type" value="Genomic_DNA"/>
</dbReference>
<accession>A0ACA9RAD8</accession>
<keyword evidence="2" id="KW-1185">Reference proteome</keyword>
<name>A0ACA9RAD8_9GLOM</name>
<sequence length="233" mass="27143">PAKDVFSLDIKPINYPDNYTLNQLFLLSRHDQISAFDKIDKAFANVSVAKDWPKHPFPVEKNSRLTTRGKLEPYYSGLQSLKRYEKFWKSVEYDVDVVKFQTSTAFWVSQSAMSFSEGLFDGTGPVGACKNEPVYIWSLQPVNIRPFTLAPIAERMSKKYNISPPLDPISVADMFNYCEFWVLHFNRTDTWCGLLSDDDLIFARYYWNMRDYFQYSYGNPLNEQLGCAYITQF</sequence>
<comment type="caution">
    <text evidence="1">The sequence shown here is derived from an EMBL/GenBank/DDBJ whole genome shotgun (WGS) entry which is preliminary data.</text>
</comment>
<proteinExistence type="predicted"/>
<evidence type="ECO:0000313" key="1">
    <source>
        <dbReference type="EMBL" id="CAG8784899.1"/>
    </source>
</evidence>
<feature type="non-terminal residue" evidence="1">
    <location>
        <position position="233"/>
    </location>
</feature>
<reference evidence="1" key="1">
    <citation type="submission" date="2021-06" db="EMBL/GenBank/DDBJ databases">
        <authorList>
            <person name="Kallberg Y."/>
            <person name="Tangrot J."/>
            <person name="Rosling A."/>
        </authorList>
    </citation>
    <scope>NUCLEOTIDE SEQUENCE</scope>
    <source>
        <strain evidence="1">MA461A</strain>
    </source>
</reference>
<dbReference type="Proteomes" id="UP000789920">
    <property type="component" value="Unassembled WGS sequence"/>
</dbReference>
<feature type="non-terminal residue" evidence="1">
    <location>
        <position position="1"/>
    </location>
</feature>
<organism evidence="1 2">
    <name type="scientific">Racocetra persica</name>
    <dbReference type="NCBI Taxonomy" id="160502"/>
    <lineage>
        <taxon>Eukaryota</taxon>
        <taxon>Fungi</taxon>
        <taxon>Fungi incertae sedis</taxon>
        <taxon>Mucoromycota</taxon>
        <taxon>Glomeromycotina</taxon>
        <taxon>Glomeromycetes</taxon>
        <taxon>Diversisporales</taxon>
        <taxon>Gigasporaceae</taxon>
        <taxon>Racocetra</taxon>
    </lineage>
</organism>
<protein>
    <submittedName>
        <fullName evidence="1">3415_t:CDS:1</fullName>
    </submittedName>
</protein>
<gene>
    <name evidence="1" type="ORF">RPERSI_LOCUS18137</name>
</gene>